<dbReference type="SUPFAM" id="SSF56815">
    <property type="entry name" value="Sec1/munc18-like (SM) proteins"/>
    <property type="match status" value="1"/>
</dbReference>
<dbReference type="InterPro" id="IPR036045">
    <property type="entry name" value="Sec1-like_sf"/>
</dbReference>
<dbReference type="Pfam" id="PF00995">
    <property type="entry name" value="Sec1"/>
    <property type="match status" value="1"/>
</dbReference>
<reference evidence="2 3" key="1">
    <citation type="submission" date="2018-10" db="EMBL/GenBank/DDBJ databases">
        <title>Draft genome sequence of the microsporidian Tubulinosema ratisbonensis.</title>
        <authorList>
            <person name="Polonais V."/>
            <person name="Peyretaillade E."/>
            <person name="Niehus S."/>
            <person name="Wawrzyniak I."/>
            <person name="Franchet A."/>
            <person name="Gaspin C."/>
            <person name="Reichstadt M."/>
            <person name="Belser C."/>
            <person name="Labadie K."/>
            <person name="Delbac F."/>
            <person name="Ferrandon D."/>
        </authorList>
    </citation>
    <scope>NUCLEOTIDE SEQUENCE [LARGE SCALE GENOMIC DNA]</scope>
    <source>
        <strain evidence="2 3">Franzen</strain>
    </source>
</reference>
<dbReference type="InterPro" id="IPR043154">
    <property type="entry name" value="Sec-1-like_dom1"/>
</dbReference>
<dbReference type="Proteomes" id="UP000282876">
    <property type="component" value="Unassembled WGS sequence"/>
</dbReference>
<evidence type="ECO:0000313" key="2">
    <source>
        <dbReference type="EMBL" id="RVD92671.1"/>
    </source>
</evidence>
<gene>
    <name evidence="2" type="ORF">TUBRATIS_008210</name>
</gene>
<evidence type="ECO:0000256" key="1">
    <source>
        <dbReference type="ARBA" id="ARBA00009884"/>
    </source>
</evidence>
<organism evidence="2 3">
    <name type="scientific">Tubulinosema ratisbonensis</name>
    <dbReference type="NCBI Taxonomy" id="291195"/>
    <lineage>
        <taxon>Eukaryota</taxon>
        <taxon>Fungi</taxon>
        <taxon>Fungi incertae sedis</taxon>
        <taxon>Microsporidia</taxon>
        <taxon>Tubulinosematoidea</taxon>
        <taxon>Tubulinosematidae</taxon>
        <taxon>Tubulinosema</taxon>
    </lineage>
</organism>
<dbReference type="Gene3D" id="3.40.50.2060">
    <property type="match status" value="1"/>
</dbReference>
<dbReference type="PANTHER" id="PTHR11679">
    <property type="entry name" value="VESICLE PROTEIN SORTING-ASSOCIATED"/>
    <property type="match status" value="1"/>
</dbReference>
<dbReference type="Gene3D" id="3.90.830.10">
    <property type="entry name" value="Syntaxin Binding Protein 1, Chain A, domain 2"/>
    <property type="match status" value="1"/>
</dbReference>
<sequence length="479" mass="56570">MQTSLYTPKIKRILSKSKGLKVALFDKRSYTVLSTCVPHTYFLNNDYFLLTMIEDKKRIKMEQLTCCAFISKEGIANLMQELKEPFYGAYNLYFLNAVNEDSLKELAKADTSNKVNEVFEIFIDMHQIDDKLFVINEKEEEIGDNHRINSIVSILNTLEIQPIVCSSTNLKDFANELAFSIEKYSLKKCGNVFIFDRKKDMITPLVFNWYYQPMLYDYTDYSLGLITLHKKTYQIFNDDIFTKTRFTNIAELKNQILETKEQKSEKIDFDDLFKTNILTDNNNKIETHLTLHNFITAGSVKNGLLSDLEYTIISDKSFFKNNQEKIHSVLKDKNINFHFRLKFFLINTLCHLDIDSKKDVLISNWFVKKYPEFIEYFYKFLDLYQPKKDILPSFAKEKDLKLGYTPVIMKYIKNLINNQTKNFYFARKSLFRKNEQLILYFKGGITLYEYQCIQQQYPNTIVLADHLIGYKNILERIVS</sequence>
<dbReference type="EMBL" id="RCSS01000166">
    <property type="protein sequence ID" value="RVD92671.1"/>
    <property type="molecule type" value="Genomic_DNA"/>
</dbReference>
<evidence type="ECO:0000313" key="3">
    <source>
        <dbReference type="Proteomes" id="UP000282876"/>
    </source>
</evidence>
<dbReference type="Gene3D" id="3.40.50.1910">
    <property type="match status" value="1"/>
</dbReference>
<protein>
    <submittedName>
        <fullName evidence="2">Sec1-like vacuolar sorting-associated protein</fullName>
    </submittedName>
</protein>
<name>A0A437AN79_9MICR</name>
<proteinExistence type="inferred from homology"/>
<comment type="similarity">
    <text evidence="1">Belongs to the STXBP/unc-18/SEC1 family.</text>
</comment>
<dbReference type="PIRSF" id="PIRSF005715">
    <property type="entry name" value="VPS45_Sec1"/>
    <property type="match status" value="1"/>
</dbReference>
<keyword evidence="3" id="KW-1185">Reference proteome</keyword>
<dbReference type="InterPro" id="IPR001619">
    <property type="entry name" value="Sec1-like"/>
</dbReference>
<dbReference type="GO" id="GO:0016192">
    <property type="term" value="P:vesicle-mediated transport"/>
    <property type="evidence" value="ECO:0007669"/>
    <property type="project" value="InterPro"/>
</dbReference>
<dbReference type="OrthoDB" id="10266265at2759"/>
<dbReference type="InterPro" id="IPR043127">
    <property type="entry name" value="Sec-1-like_dom3a"/>
</dbReference>
<dbReference type="AlphaFoldDB" id="A0A437AN79"/>
<dbReference type="VEuPathDB" id="MicrosporidiaDB:TUBRATIS_008210"/>
<dbReference type="STRING" id="291195.A0A437AN79"/>
<dbReference type="InterPro" id="IPR027482">
    <property type="entry name" value="Sec1-like_dom2"/>
</dbReference>
<dbReference type="Gene3D" id="1.25.40.60">
    <property type="match status" value="1"/>
</dbReference>
<accession>A0A437AN79</accession>
<comment type="caution">
    <text evidence="2">The sequence shown here is derived from an EMBL/GenBank/DDBJ whole genome shotgun (WGS) entry which is preliminary data.</text>
</comment>